<name>A0A845GGN2_9BURK</name>
<organism evidence="1 2">
    <name type="scientific">Duganella vulcania</name>
    <dbReference type="NCBI Taxonomy" id="2692166"/>
    <lineage>
        <taxon>Bacteria</taxon>
        <taxon>Pseudomonadati</taxon>
        <taxon>Pseudomonadota</taxon>
        <taxon>Betaproteobacteria</taxon>
        <taxon>Burkholderiales</taxon>
        <taxon>Oxalobacteraceae</taxon>
        <taxon>Telluria group</taxon>
        <taxon>Duganella</taxon>
    </lineage>
</organism>
<gene>
    <name evidence="1" type="ORF">GTP90_02205</name>
</gene>
<accession>A0A845GGN2</accession>
<protein>
    <submittedName>
        <fullName evidence="1">Uncharacterized protein</fullName>
    </submittedName>
</protein>
<dbReference type="RefSeq" id="WP_161081928.1">
    <property type="nucleotide sequence ID" value="NZ_WWCX01000001.1"/>
</dbReference>
<evidence type="ECO:0000313" key="2">
    <source>
        <dbReference type="Proteomes" id="UP000447355"/>
    </source>
</evidence>
<sequence>MPFFNVIFSPKRAAGTQYLCGADERLAKETAAKMSATIKRGERVTLWSVTPSGQASQIDCLG</sequence>
<comment type="caution">
    <text evidence="1">The sequence shown here is derived from an EMBL/GenBank/DDBJ whole genome shotgun (WGS) entry which is preliminary data.</text>
</comment>
<dbReference type="Proteomes" id="UP000447355">
    <property type="component" value="Unassembled WGS sequence"/>
</dbReference>
<evidence type="ECO:0000313" key="1">
    <source>
        <dbReference type="EMBL" id="MYM92670.1"/>
    </source>
</evidence>
<reference evidence="1" key="1">
    <citation type="submission" date="2019-12" db="EMBL/GenBank/DDBJ databases">
        <title>Novel species isolated from a subtropical stream in China.</title>
        <authorList>
            <person name="Lu H."/>
        </authorList>
    </citation>
    <scope>NUCLEOTIDE SEQUENCE [LARGE SCALE GENOMIC DNA]</scope>
    <source>
        <strain evidence="1">FT81W</strain>
    </source>
</reference>
<dbReference type="AlphaFoldDB" id="A0A845GGN2"/>
<proteinExistence type="predicted"/>
<dbReference type="EMBL" id="WWCX01000001">
    <property type="protein sequence ID" value="MYM92670.1"/>
    <property type="molecule type" value="Genomic_DNA"/>
</dbReference>